<accession>A0A5B7IZY7</accession>
<organism evidence="2 3">
    <name type="scientific">Portunus trituberculatus</name>
    <name type="common">Swimming crab</name>
    <name type="synonym">Neptunus trituberculatus</name>
    <dbReference type="NCBI Taxonomy" id="210409"/>
    <lineage>
        <taxon>Eukaryota</taxon>
        <taxon>Metazoa</taxon>
        <taxon>Ecdysozoa</taxon>
        <taxon>Arthropoda</taxon>
        <taxon>Crustacea</taxon>
        <taxon>Multicrustacea</taxon>
        <taxon>Malacostraca</taxon>
        <taxon>Eumalacostraca</taxon>
        <taxon>Eucarida</taxon>
        <taxon>Decapoda</taxon>
        <taxon>Pleocyemata</taxon>
        <taxon>Brachyura</taxon>
        <taxon>Eubrachyura</taxon>
        <taxon>Portunoidea</taxon>
        <taxon>Portunidae</taxon>
        <taxon>Portuninae</taxon>
        <taxon>Portunus</taxon>
    </lineage>
</organism>
<comment type="caution">
    <text evidence="2">The sequence shown here is derived from an EMBL/GenBank/DDBJ whole genome shotgun (WGS) entry which is preliminary data.</text>
</comment>
<keyword evidence="3" id="KW-1185">Reference proteome</keyword>
<name>A0A5B7IZY7_PORTR</name>
<evidence type="ECO:0000313" key="3">
    <source>
        <dbReference type="Proteomes" id="UP000324222"/>
    </source>
</evidence>
<feature type="region of interest" description="Disordered" evidence="1">
    <location>
        <begin position="1"/>
        <end position="43"/>
    </location>
</feature>
<dbReference type="EMBL" id="VSRR010070789">
    <property type="protein sequence ID" value="MPC86208.1"/>
    <property type="molecule type" value="Genomic_DNA"/>
</dbReference>
<dbReference type="AlphaFoldDB" id="A0A5B7IZY7"/>
<protein>
    <submittedName>
        <fullName evidence="2">Uncharacterized protein</fullName>
    </submittedName>
</protein>
<reference evidence="2 3" key="1">
    <citation type="submission" date="2019-05" db="EMBL/GenBank/DDBJ databases">
        <title>Another draft genome of Portunus trituberculatus and its Hox gene families provides insights of decapod evolution.</title>
        <authorList>
            <person name="Jeong J.-H."/>
            <person name="Song I."/>
            <person name="Kim S."/>
            <person name="Choi T."/>
            <person name="Kim D."/>
            <person name="Ryu S."/>
            <person name="Kim W."/>
        </authorList>
    </citation>
    <scope>NUCLEOTIDE SEQUENCE [LARGE SCALE GENOMIC DNA]</scope>
    <source>
        <tissue evidence="2">Muscle</tissue>
    </source>
</reference>
<gene>
    <name evidence="2" type="ORF">E2C01_081026</name>
</gene>
<sequence>MHNERLENTLLPAFHTPAHVKDEAEHTPGSSLPCTGRPTHSQEDYSVRELPLYLRRETLARQRRDTWYLVS</sequence>
<proteinExistence type="predicted"/>
<evidence type="ECO:0000256" key="1">
    <source>
        <dbReference type="SAM" id="MobiDB-lite"/>
    </source>
</evidence>
<evidence type="ECO:0000313" key="2">
    <source>
        <dbReference type="EMBL" id="MPC86208.1"/>
    </source>
</evidence>
<dbReference type="Proteomes" id="UP000324222">
    <property type="component" value="Unassembled WGS sequence"/>
</dbReference>